<evidence type="ECO:0000313" key="2">
    <source>
        <dbReference type="EMBL" id="MST49204.1"/>
    </source>
</evidence>
<dbReference type="AlphaFoldDB" id="A0A7K0K193"/>
<name>A0A7K0K193_9ACTO</name>
<comment type="caution">
    <text evidence="2">The sequence shown here is derived from an EMBL/GenBank/DDBJ whole genome shotgun (WGS) entry which is preliminary data.</text>
</comment>
<accession>A0A7K0K193</accession>
<feature type="region of interest" description="Disordered" evidence="1">
    <location>
        <begin position="1"/>
        <end position="32"/>
    </location>
</feature>
<gene>
    <name evidence="2" type="ORF">FYJ63_02915</name>
</gene>
<dbReference type="EMBL" id="VUMY01000004">
    <property type="protein sequence ID" value="MST49204.1"/>
    <property type="molecule type" value="Genomic_DNA"/>
</dbReference>
<proteinExistence type="predicted"/>
<reference evidence="2 3" key="1">
    <citation type="submission" date="2019-08" db="EMBL/GenBank/DDBJ databases">
        <title>In-depth cultivation of the pig gut microbiome towards novel bacterial diversity and tailored functional studies.</title>
        <authorList>
            <person name="Wylensek D."/>
            <person name="Hitch T.C.A."/>
            <person name="Clavel T."/>
        </authorList>
    </citation>
    <scope>NUCLEOTIDE SEQUENCE [LARGE SCALE GENOMIC DNA]</scope>
    <source>
        <strain evidence="2 3">RF-GAM-744-WT-7</strain>
    </source>
</reference>
<dbReference type="Proteomes" id="UP000442535">
    <property type="component" value="Unassembled WGS sequence"/>
</dbReference>
<organism evidence="2 3">
    <name type="scientific">Mobiluncus porci</name>
    <dbReference type="NCBI Taxonomy" id="2652278"/>
    <lineage>
        <taxon>Bacteria</taxon>
        <taxon>Bacillati</taxon>
        <taxon>Actinomycetota</taxon>
        <taxon>Actinomycetes</taxon>
        <taxon>Actinomycetales</taxon>
        <taxon>Actinomycetaceae</taxon>
        <taxon>Mobiluncus</taxon>
    </lineage>
</organism>
<evidence type="ECO:0000313" key="3">
    <source>
        <dbReference type="Proteomes" id="UP000442535"/>
    </source>
</evidence>
<keyword evidence="3" id="KW-1185">Reference proteome</keyword>
<sequence>MATLGREALPELQLTEPPKKEEAKVTRQTPTAEEQTFLDKMRALLLSQPEDAALTSDQSHRILRFARHALRPTPALADLAGPTVRTGEVCDWLGVSRQAVAKATREKRILGFQTPDRKWHYPQWQFESPELYAVCVKVLPQVLDVLASRGLTGPDAAMWFLTSRAGGMGAAAVAATGVAAGTSAGKSTGASAGKSAGASFGTKKPLNGLPPIEALRQAAQSGNPAAASLAAAELIAVARTLPRIG</sequence>
<protein>
    <submittedName>
        <fullName evidence="2">Uncharacterized protein</fullName>
    </submittedName>
</protein>
<evidence type="ECO:0000256" key="1">
    <source>
        <dbReference type="SAM" id="MobiDB-lite"/>
    </source>
</evidence>